<accession>A0A1M6PGM0</accession>
<organism evidence="2 3">
    <name type="scientific">Hathewaya proteolytica DSM 3090</name>
    <dbReference type="NCBI Taxonomy" id="1121331"/>
    <lineage>
        <taxon>Bacteria</taxon>
        <taxon>Bacillati</taxon>
        <taxon>Bacillota</taxon>
        <taxon>Clostridia</taxon>
        <taxon>Eubacteriales</taxon>
        <taxon>Clostridiaceae</taxon>
        <taxon>Hathewaya</taxon>
    </lineage>
</organism>
<evidence type="ECO:0000313" key="2">
    <source>
        <dbReference type="EMBL" id="SHK07089.1"/>
    </source>
</evidence>
<proteinExistence type="predicted"/>
<keyword evidence="3" id="KW-1185">Reference proteome</keyword>
<dbReference type="InterPro" id="IPR002931">
    <property type="entry name" value="Transglutaminase-like"/>
</dbReference>
<dbReference type="OrthoDB" id="9788327at2"/>
<dbReference type="AlphaFoldDB" id="A0A1M6PGM0"/>
<protein>
    <submittedName>
        <fullName evidence="2">Transglutaminase-like superfamily protein</fullName>
    </submittedName>
</protein>
<dbReference type="STRING" id="1121331.SAMN02745248_01693"/>
<dbReference type="InterPro" id="IPR038765">
    <property type="entry name" value="Papain-like_cys_pep_sf"/>
</dbReference>
<gene>
    <name evidence="2" type="ORF">SAMN02745248_01693</name>
</gene>
<dbReference type="PANTHER" id="PTHR46333">
    <property type="entry name" value="CYTOKINESIS PROTEIN 3"/>
    <property type="match status" value="1"/>
</dbReference>
<feature type="domain" description="Transglutaminase-like" evidence="1">
    <location>
        <begin position="386"/>
        <end position="442"/>
    </location>
</feature>
<dbReference type="Proteomes" id="UP000183952">
    <property type="component" value="Unassembled WGS sequence"/>
</dbReference>
<dbReference type="Gene3D" id="3.10.620.30">
    <property type="match status" value="1"/>
</dbReference>
<reference evidence="2 3" key="1">
    <citation type="submission" date="2016-11" db="EMBL/GenBank/DDBJ databases">
        <authorList>
            <person name="Jaros S."/>
            <person name="Januszkiewicz K."/>
            <person name="Wedrychowicz H."/>
        </authorList>
    </citation>
    <scope>NUCLEOTIDE SEQUENCE [LARGE SCALE GENOMIC DNA]</scope>
    <source>
        <strain evidence="2 3">DSM 3090</strain>
    </source>
</reference>
<sequence>MGLKIFYLNGISKNDKYITIKKITVLTVVCLCLFISGAEAITNDDEIYVKTYNAVTSSMNGGTQKSITLARKYVQEMSKNPRLNFAVGEFSKKIDVSQQKLFKKFYSYMYTYGGSEREIISQKEINEARSYLEDFATYQGNKIYISSWSCKLDEFQGKIVSKANESLEQYKKNPSADTFFEAKKWMEELSYSNNQDCKGEAARLRKLMCTYYGANDSSRLPQGMESILKKEMDEECNILGKDVLNTEELSIAIRGALRNFQHTLEVKAYNLKGSNVGNIIGDVLDKYPEIDFGYRGASYSIKDDKDGGQVITIKFKYAYESDVLLKQRDAVYNKVKDIISKNIYSYMTKFDVELFFHDYLVENTYYNEYYINQGINHPEDHNAFGVLIEGKGVCEGYAKAMCMLSKAVGLECIYVVGKANGPHGWNMVKLDDDKWYNLDITWNDPVSRNSEAKFMNISYKYFNISNEEFYKDHVATSNIPKADGEKYLRDNLNLNEKDLWGKEVKSISNEVELVDVIKDSIINRKSYVVGNFKNMTMTSKEIFERVKSVNKELKVSMSYSIIYDGTPMKYFKLSFEFK</sequence>
<dbReference type="SMART" id="SM00460">
    <property type="entry name" value="TGc"/>
    <property type="match status" value="1"/>
</dbReference>
<evidence type="ECO:0000313" key="3">
    <source>
        <dbReference type="Proteomes" id="UP000183952"/>
    </source>
</evidence>
<evidence type="ECO:0000259" key="1">
    <source>
        <dbReference type="SMART" id="SM00460"/>
    </source>
</evidence>
<dbReference type="EMBL" id="FRAD01000013">
    <property type="protein sequence ID" value="SHK07089.1"/>
    <property type="molecule type" value="Genomic_DNA"/>
</dbReference>
<dbReference type="RefSeq" id="WP_072903663.1">
    <property type="nucleotide sequence ID" value="NZ_FRAD01000013.1"/>
</dbReference>
<name>A0A1M6PGM0_9CLOT</name>
<dbReference type="PANTHER" id="PTHR46333:SF2">
    <property type="entry name" value="CYTOKINESIS PROTEIN 3"/>
    <property type="match status" value="1"/>
</dbReference>
<dbReference type="Pfam" id="PF01841">
    <property type="entry name" value="Transglut_core"/>
    <property type="match status" value="1"/>
</dbReference>
<dbReference type="GO" id="GO:0005737">
    <property type="term" value="C:cytoplasm"/>
    <property type="evidence" value="ECO:0007669"/>
    <property type="project" value="TreeGrafter"/>
</dbReference>
<dbReference type="SUPFAM" id="SSF54001">
    <property type="entry name" value="Cysteine proteinases"/>
    <property type="match status" value="1"/>
</dbReference>
<dbReference type="InterPro" id="IPR052557">
    <property type="entry name" value="CAP/Cytokinesis_protein"/>
</dbReference>